<accession>A0A937FTA2</accession>
<proteinExistence type="predicted"/>
<organism evidence="1 2">
    <name type="scientific">Fulvivirga marina</name>
    <dbReference type="NCBI Taxonomy" id="2494733"/>
    <lineage>
        <taxon>Bacteria</taxon>
        <taxon>Pseudomonadati</taxon>
        <taxon>Bacteroidota</taxon>
        <taxon>Cytophagia</taxon>
        <taxon>Cytophagales</taxon>
        <taxon>Fulvivirgaceae</taxon>
        <taxon>Fulvivirga</taxon>
    </lineage>
</organism>
<keyword evidence="2" id="KW-1185">Reference proteome</keyword>
<dbReference type="Proteomes" id="UP000614216">
    <property type="component" value="Unassembled WGS sequence"/>
</dbReference>
<evidence type="ECO:0000313" key="2">
    <source>
        <dbReference type="Proteomes" id="UP000614216"/>
    </source>
</evidence>
<gene>
    <name evidence="1" type="ORF">JMN32_03595</name>
</gene>
<dbReference type="AlphaFoldDB" id="A0A937FTA2"/>
<reference evidence="1" key="1">
    <citation type="submission" date="2021-01" db="EMBL/GenBank/DDBJ databases">
        <title>Fulvivirga kasyanovii gen. nov., sp nov., a novel member of the phylum Bacteroidetes isolated from seawater in a mussel farm.</title>
        <authorList>
            <person name="Zhao L.-H."/>
            <person name="Wang Z.-J."/>
        </authorList>
    </citation>
    <scope>NUCLEOTIDE SEQUENCE</scope>
    <source>
        <strain evidence="1">29W222</strain>
    </source>
</reference>
<dbReference type="EMBL" id="JAEUGD010000008">
    <property type="protein sequence ID" value="MBL6445375.1"/>
    <property type="molecule type" value="Genomic_DNA"/>
</dbReference>
<sequence>MSPLVLKSLIGGKVEMLMPEDFELMSETMLNQKYPSSNRPTIVYTNPEGSVNMVVNHTWNKISLNQLPEAIPTFSNQFEKLYPNIKWYRKELVKLNERDFVVLEFISPALDTDIYNLMFVTELEGRLLMFSFNCTKDQEIAWKMTANKMMRSVRIED</sequence>
<evidence type="ECO:0000313" key="1">
    <source>
        <dbReference type="EMBL" id="MBL6445375.1"/>
    </source>
</evidence>
<evidence type="ECO:0008006" key="3">
    <source>
        <dbReference type="Google" id="ProtNLM"/>
    </source>
</evidence>
<name>A0A937FTA2_9BACT</name>
<protein>
    <recommendedName>
        <fullName evidence="3">DUF1795 domain-containing protein</fullName>
    </recommendedName>
</protein>
<dbReference type="RefSeq" id="WP_202854922.1">
    <property type="nucleotide sequence ID" value="NZ_JAEUGD010000008.1"/>
</dbReference>
<comment type="caution">
    <text evidence="1">The sequence shown here is derived from an EMBL/GenBank/DDBJ whole genome shotgun (WGS) entry which is preliminary data.</text>
</comment>